<reference evidence="6" key="1">
    <citation type="submission" date="2016-10" db="EMBL/GenBank/DDBJ databases">
        <authorList>
            <person name="Varghese N."/>
            <person name="Submissions S."/>
        </authorList>
    </citation>
    <scope>NUCLEOTIDE SEQUENCE [LARGE SCALE GENOMIC DNA]</scope>
    <source>
        <strain evidence="6">DSM 21857</strain>
    </source>
</reference>
<feature type="domain" description="Ketoreductase" evidence="4">
    <location>
        <begin position="3"/>
        <end position="177"/>
    </location>
</feature>
<evidence type="ECO:0000256" key="3">
    <source>
        <dbReference type="RuleBase" id="RU000363"/>
    </source>
</evidence>
<dbReference type="Gene3D" id="3.40.50.720">
    <property type="entry name" value="NAD(P)-binding Rossmann-like Domain"/>
    <property type="match status" value="1"/>
</dbReference>
<dbReference type="STRING" id="1121003.SAMN03080618_03133"/>
<protein>
    <submittedName>
        <fullName evidence="5">Short-chain dehydrogenase</fullName>
    </submittedName>
</protein>
<dbReference type="EMBL" id="FORF01000023">
    <property type="protein sequence ID" value="SFJ49344.1"/>
    <property type="molecule type" value="Genomic_DNA"/>
</dbReference>
<evidence type="ECO:0000259" key="4">
    <source>
        <dbReference type="SMART" id="SM00822"/>
    </source>
</evidence>
<accession>A0A1I3RRY0</accession>
<dbReference type="SMART" id="SM00822">
    <property type="entry name" value="PKS_KR"/>
    <property type="match status" value="1"/>
</dbReference>
<dbReference type="PRINTS" id="PR00081">
    <property type="entry name" value="GDHRDH"/>
</dbReference>
<dbReference type="InterPro" id="IPR002347">
    <property type="entry name" value="SDR_fam"/>
</dbReference>
<name>A0A1I3RRY0_9HYPH</name>
<gene>
    <name evidence="5" type="ORF">SAMN03080618_03133</name>
</gene>
<dbReference type="GO" id="GO:0016491">
    <property type="term" value="F:oxidoreductase activity"/>
    <property type="evidence" value="ECO:0007669"/>
    <property type="project" value="UniProtKB-KW"/>
</dbReference>
<dbReference type="PROSITE" id="PS00061">
    <property type="entry name" value="ADH_SHORT"/>
    <property type="match status" value="1"/>
</dbReference>
<sequence length="257" mass="27780">MIKTAVITGGAGGLGRALTLALVARGWAVAVLDLPGPELESVAAEQVRAYGCDVTDRQAVATVCDRVINDHPSIDLVIYNAGITHIGLFADTALDAHRRVFDINYFGAINVAARLIAPVRQAKGTHLGISSVAGFAPLHRRTAYSASKHALEGFLRTLREEEREFGVHVAIAMPSFVATNVGRPDRQDNGIARPGSASDGIDYMAPVEAAEIIVRGLMQQRDTIPVGRIARMAWIINRLSPRLYARLMMRNIQNGKH</sequence>
<dbReference type="GO" id="GO:0016020">
    <property type="term" value="C:membrane"/>
    <property type="evidence" value="ECO:0007669"/>
    <property type="project" value="TreeGrafter"/>
</dbReference>
<dbReference type="AlphaFoldDB" id="A0A1I3RRY0"/>
<dbReference type="PANTHER" id="PTHR44196">
    <property type="entry name" value="DEHYDROGENASE/REDUCTASE SDR FAMILY MEMBER 7B"/>
    <property type="match status" value="1"/>
</dbReference>
<dbReference type="SUPFAM" id="SSF51735">
    <property type="entry name" value="NAD(P)-binding Rossmann-fold domains"/>
    <property type="match status" value="1"/>
</dbReference>
<dbReference type="Proteomes" id="UP000242763">
    <property type="component" value="Unassembled WGS sequence"/>
</dbReference>
<dbReference type="InterPro" id="IPR036291">
    <property type="entry name" value="NAD(P)-bd_dom_sf"/>
</dbReference>
<evidence type="ECO:0000313" key="6">
    <source>
        <dbReference type="Proteomes" id="UP000242763"/>
    </source>
</evidence>
<dbReference type="PRINTS" id="PR00080">
    <property type="entry name" value="SDRFAMILY"/>
</dbReference>
<evidence type="ECO:0000256" key="1">
    <source>
        <dbReference type="ARBA" id="ARBA00006484"/>
    </source>
</evidence>
<evidence type="ECO:0000256" key="2">
    <source>
        <dbReference type="ARBA" id="ARBA00023002"/>
    </source>
</evidence>
<keyword evidence="2" id="KW-0560">Oxidoreductase</keyword>
<dbReference type="PANTHER" id="PTHR44196:SF1">
    <property type="entry name" value="DEHYDROGENASE_REDUCTASE SDR FAMILY MEMBER 7B"/>
    <property type="match status" value="1"/>
</dbReference>
<dbReference type="RefSeq" id="WP_210185233.1">
    <property type="nucleotide sequence ID" value="NZ_FORF01000023.1"/>
</dbReference>
<comment type="similarity">
    <text evidence="1 3">Belongs to the short-chain dehydrogenases/reductases (SDR) family.</text>
</comment>
<keyword evidence="6" id="KW-1185">Reference proteome</keyword>
<organism evidence="5 6">
    <name type="scientific">Aquamicrobium aerolatum DSM 21857</name>
    <dbReference type="NCBI Taxonomy" id="1121003"/>
    <lineage>
        <taxon>Bacteria</taxon>
        <taxon>Pseudomonadati</taxon>
        <taxon>Pseudomonadota</taxon>
        <taxon>Alphaproteobacteria</taxon>
        <taxon>Hyphomicrobiales</taxon>
        <taxon>Phyllobacteriaceae</taxon>
        <taxon>Aerobium</taxon>
    </lineage>
</organism>
<dbReference type="InterPro" id="IPR020904">
    <property type="entry name" value="Sc_DH/Rdtase_CS"/>
</dbReference>
<dbReference type="InterPro" id="IPR057326">
    <property type="entry name" value="KR_dom"/>
</dbReference>
<dbReference type="Pfam" id="PF00106">
    <property type="entry name" value="adh_short"/>
    <property type="match status" value="1"/>
</dbReference>
<proteinExistence type="inferred from homology"/>
<evidence type="ECO:0000313" key="5">
    <source>
        <dbReference type="EMBL" id="SFJ49344.1"/>
    </source>
</evidence>